<feature type="domain" description="Carrier" evidence="4">
    <location>
        <begin position="355"/>
        <end position="430"/>
    </location>
</feature>
<dbReference type="InterPro" id="IPR045851">
    <property type="entry name" value="AMP-bd_C_sf"/>
</dbReference>
<dbReference type="InterPro" id="IPR042099">
    <property type="entry name" value="ANL_N_sf"/>
</dbReference>
<dbReference type="GO" id="GO:0043041">
    <property type="term" value="P:amino acid activation for nonribosomal peptide biosynthetic process"/>
    <property type="evidence" value="ECO:0007669"/>
    <property type="project" value="TreeGrafter"/>
</dbReference>
<dbReference type="Pfam" id="PF00501">
    <property type="entry name" value="AMP-binding"/>
    <property type="match status" value="1"/>
</dbReference>
<dbReference type="Pfam" id="PF00550">
    <property type="entry name" value="PP-binding"/>
    <property type="match status" value="1"/>
</dbReference>
<evidence type="ECO:0000256" key="1">
    <source>
        <dbReference type="ARBA" id="ARBA00022450"/>
    </source>
</evidence>
<dbReference type="InterPro" id="IPR009081">
    <property type="entry name" value="PP-bd_ACP"/>
</dbReference>
<dbReference type="AlphaFoldDB" id="A0A2W2DD13"/>
<dbReference type="GO" id="GO:0044550">
    <property type="term" value="P:secondary metabolite biosynthetic process"/>
    <property type="evidence" value="ECO:0007669"/>
    <property type="project" value="TreeGrafter"/>
</dbReference>
<dbReference type="InterPro" id="IPR020806">
    <property type="entry name" value="PKS_PP-bd"/>
</dbReference>
<keyword evidence="2" id="KW-0597">Phosphoprotein</keyword>
<name>A0A2W2DD13_9ACTN</name>
<dbReference type="Gene3D" id="3.30.300.30">
    <property type="match status" value="1"/>
</dbReference>
<dbReference type="SMART" id="SM00823">
    <property type="entry name" value="PKS_PP"/>
    <property type="match status" value="1"/>
</dbReference>
<dbReference type="GO" id="GO:0031177">
    <property type="term" value="F:phosphopantetheine binding"/>
    <property type="evidence" value="ECO:0007669"/>
    <property type="project" value="InterPro"/>
</dbReference>
<dbReference type="InterPro" id="IPR036736">
    <property type="entry name" value="ACP-like_sf"/>
</dbReference>
<evidence type="ECO:0000259" key="4">
    <source>
        <dbReference type="PROSITE" id="PS50075"/>
    </source>
</evidence>
<reference evidence="5 6" key="1">
    <citation type="submission" date="2018-01" db="EMBL/GenBank/DDBJ databases">
        <title>Draft genome sequence of Nonomuraea sp. KC333.</title>
        <authorList>
            <person name="Sahin N."/>
            <person name="Saygin H."/>
            <person name="Ay H."/>
        </authorList>
    </citation>
    <scope>NUCLEOTIDE SEQUENCE [LARGE SCALE GENOMIC DNA]</scope>
    <source>
        <strain evidence="5 6">KC333</strain>
    </source>
</reference>
<dbReference type="PROSITE" id="PS50075">
    <property type="entry name" value="CARRIER"/>
    <property type="match status" value="1"/>
</dbReference>
<dbReference type="InterPro" id="IPR025110">
    <property type="entry name" value="AMP-bd_C"/>
</dbReference>
<sequence length="499" mass="51211">MARDVYGIEAGDRVLQFASLSFDASVQEIFPALIAGAAVVVRDEDMISRPDLFLDRCAGLGVTVLATATAYWRELVSAIDRHEAVLPASVRMVIIGGEAAHARTVERWRARVRPGVRLLNTYGPTEAIVTATVADLTSWSGTGPVPIGSPLPGVTCRVVGPDGAEAAAGQPGELRIGGAALATGYLRRPEMTAERFVPGPGGAPEYRTGDRVRRLPDGTLEYLGRLDRQVKIRGFRVEPAEVEAALRRLPGVADAVVLADESGGQTRLVAHLLVEDGGPDAAEVRRRLRDQVPPYLVPAVIRLHDSFPLTLQGKVDTAALAAVPPSAADADVPDSPASPADDSAGGLAGGLTDSAGAHPAEARVRGLWESLLGVTGIGPADDFFALGADSLQAIRLISRLRRECGTELRLSDLYAAPTFAEVVAAVRASAEVAAKVRASGEAMAAGRASAAAPGAIGGTASGSAVDTVPGAAVEAAAGVAVEASLGFGAGASEGWDASG</sequence>
<dbReference type="InterPro" id="IPR006162">
    <property type="entry name" value="Ppantetheine_attach_site"/>
</dbReference>
<accession>A0A2W2DD13</accession>
<evidence type="ECO:0000256" key="3">
    <source>
        <dbReference type="SAM" id="MobiDB-lite"/>
    </source>
</evidence>
<dbReference type="Gene3D" id="3.40.50.12780">
    <property type="entry name" value="N-terminal domain of ligase-like"/>
    <property type="match status" value="1"/>
</dbReference>
<feature type="non-terminal residue" evidence="5">
    <location>
        <position position="499"/>
    </location>
</feature>
<dbReference type="GO" id="GO:0005737">
    <property type="term" value="C:cytoplasm"/>
    <property type="evidence" value="ECO:0007669"/>
    <property type="project" value="TreeGrafter"/>
</dbReference>
<proteinExistence type="predicted"/>
<gene>
    <name evidence="5" type="ORF">C1J01_47825</name>
</gene>
<dbReference type="PROSITE" id="PS00012">
    <property type="entry name" value="PHOSPHOPANTETHEINE"/>
    <property type="match status" value="1"/>
</dbReference>
<dbReference type="PANTHER" id="PTHR45527:SF1">
    <property type="entry name" value="FATTY ACID SYNTHASE"/>
    <property type="match status" value="1"/>
</dbReference>
<dbReference type="InterPro" id="IPR000873">
    <property type="entry name" value="AMP-dep_synth/lig_dom"/>
</dbReference>
<dbReference type="Proteomes" id="UP000249304">
    <property type="component" value="Unassembled WGS sequence"/>
</dbReference>
<dbReference type="EMBL" id="POUD01000541">
    <property type="protein sequence ID" value="PZG01779.1"/>
    <property type="molecule type" value="Genomic_DNA"/>
</dbReference>
<keyword evidence="1" id="KW-0596">Phosphopantetheine</keyword>
<dbReference type="SUPFAM" id="SSF56801">
    <property type="entry name" value="Acetyl-CoA synthetase-like"/>
    <property type="match status" value="1"/>
</dbReference>
<keyword evidence="6" id="KW-1185">Reference proteome</keyword>
<dbReference type="Pfam" id="PF13193">
    <property type="entry name" value="AMP-binding_C"/>
    <property type="match status" value="1"/>
</dbReference>
<organism evidence="5 6">
    <name type="scientific">Nonomuraea aridisoli</name>
    <dbReference type="NCBI Taxonomy" id="2070368"/>
    <lineage>
        <taxon>Bacteria</taxon>
        <taxon>Bacillati</taxon>
        <taxon>Actinomycetota</taxon>
        <taxon>Actinomycetes</taxon>
        <taxon>Streptosporangiales</taxon>
        <taxon>Streptosporangiaceae</taxon>
        <taxon>Nonomuraea</taxon>
    </lineage>
</organism>
<comment type="caution">
    <text evidence="5">The sequence shown here is derived from an EMBL/GenBank/DDBJ whole genome shotgun (WGS) entry which is preliminary data.</text>
</comment>
<feature type="region of interest" description="Disordered" evidence="3">
    <location>
        <begin position="326"/>
        <end position="352"/>
    </location>
</feature>
<evidence type="ECO:0000313" key="5">
    <source>
        <dbReference type="EMBL" id="PZG01779.1"/>
    </source>
</evidence>
<protein>
    <recommendedName>
        <fullName evidence="4">Carrier domain-containing protein</fullName>
    </recommendedName>
</protein>
<dbReference type="Gene3D" id="1.10.1200.10">
    <property type="entry name" value="ACP-like"/>
    <property type="match status" value="1"/>
</dbReference>
<evidence type="ECO:0000256" key="2">
    <source>
        <dbReference type="ARBA" id="ARBA00022553"/>
    </source>
</evidence>
<dbReference type="PANTHER" id="PTHR45527">
    <property type="entry name" value="NONRIBOSOMAL PEPTIDE SYNTHETASE"/>
    <property type="match status" value="1"/>
</dbReference>
<dbReference type="SUPFAM" id="SSF47336">
    <property type="entry name" value="ACP-like"/>
    <property type="match status" value="1"/>
</dbReference>
<evidence type="ECO:0000313" key="6">
    <source>
        <dbReference type="Proteomes" id="UP000249304"/>
    </source>
</evidence>